<feature type="region of interest" description="Disordered" evidence="1">
    <location>
        <begin position="21"/>
        <end position="40"/>
    </location>
</feature>
<keyword evidence="3" id="KW-1185">Reference proteome</keyword>
<dbReference type="Pfam" id="PF11518">
    <property type="entry name" value="DUF3221"/>
    <property type="match status" value="1"/>
</dbReference>
<evidence type="ECO:0000256" key="1">
    <source>
        <dbReference type="SAM" id="MobiDB-lite"/>
    </source>
</evidence>
<proteinExistence type="predicted"/>
<evidence type="ECO:0000313" key="2">
    <source>
        <dbReference type="EMBL" id="QDI90895.1"/>
    </source>
</evidence>
<sequence length="106" mass="11357">MKQVLLLALILGMLFGCGLQESDSEQEHGGSNAASEVSGYVVEEEDERILVVDTESSSTASGGEHYDAVWLSGFSEDVDLGEKVNAGYGDAMEPYPGKHRMSLISK</sequence>
<dbReference type="InterPro" id="IPR021598">
    <property type="entry name" value="DUF3221"/>
</dbReference>
<dbReference type="KEGG" id="sale:EPH95_06635"/>
<evidence type="ECO:0000313" key="3">
    <source>
        <dbReference type="Proteomes" id="UP000319756"/>
    </source>
</evidence>
<name>A0A514LH82_9BACI</name>
<accession>A0A514LH82</accession>
<organism evidence="2 3">
    <name type="scientific">Salicibibacter halophilus</name>
    <dbReference type="NCBI Taxonomy" id="2502791"/>
    <lineage>
        <taxon>Bacteria</taxon>
        <taxon>Bacillati</taxon>
        <taxon>Bacillota</taxon>
        <taxon>Bacilli</taxon>
        <taxon>Bacillales</taxon>
        <taxon>Bacillaceae</taxon>
        <taxon>Salicibibacter</taxon>
    </lineage>
</organism>
<dbReference type="EMBL" id="CP035485">
    <property type="protein sequence ID" value="QDI90895.1"/>
    <property type="molecule type" value="Genomic_DNA"/>
</dbReference>
<protein>
    <recommendedName>
        <fullName evidence="4">DUF3221 domain-containing protein</fullName>
    </recommendedName>
</protein>
<dbReference type="PROSITE" id="PS51257">
    <property type="entry name" value="PROKAR_LIPOPROTEIN"/>
    <property type="match status" value="1"/>
</dbReference>
<evidence type="ECO:0008006" key="4">
    <source>
        <dbReference type="Google" id="ProtNLM"/>
    </source>
</evidence>
<dbReference type="RefSeq" id="WP_142088434.1">
    <property type="nucleotide sequence ID" value="NZ_CP035485.1"/>
</dbReference>
<reference evidence="3" key="1">
    <citation type="submission" date="2019-01" db="EMBL/GenBank/DDBJ databases">
        <title>Genomic analysis of Salicibibacter sp. NKC3-5.</title>
        <authorList>
            <person name="Oh Y.J."/>
        </authorList>
    </citation>
    <scope>NUCLEOTIDE SEQUENCE [LARGE SCALE GENOMIC DNA]</scope>
    <source>
        <strain evidence="3">NKC3-5</strain>
    </source>
</reference>
<gene>
    <name evidence="2" type="ORF">EPH95_06635</name>
</gene>
<dbReference type="OrthoDB" id="2603210at2"/>
<dbReference type="AlphaFoldDB" id="A0A514LH82"/>
<dbReference type="Proteomes" id="UP000319756">
    <property type="component" value="Chromosome"/>
</dbReference>